<keyword evidence="1" id="KW-0808">Transferase</keyword>
<dbReference type="Gene3D" id="3.90.550.10">
    <property type="entry name" value="Spore Coat Polysaccharide Biosynthesis Protein SpsA, Chain A"/>
    <property type="match status" value="1"/>
</dbReference>
<name>A0ABS5ITA0_9BACT</name>
<evidence type="ECO:0000259" key="3">
    <source>
        <dbReference type="Pfam" id="PF02709"/>
    </source>
</evidence>
<dbReference type="CDD" id="cd06420">
    <property type="entry name" value="GT2_Chondriotin_Pol_N"/>
    <property type="match status" value="1"/>
</dbReference>
<organism evidence="4 5">
    <name type="scientific">Chitinophaga hostae</name>
    <dbReference type="NCBI Taxonomy" id="2831022"/>
    <lineage>
        <taxon>Bacteria</taxon>
        <taxon>Pseudomonadati</taxon>
        <taxon>Bacteroidota</taxon>
        <taxon>Chitinophagia</taxon>
        <taxon>Chitinophagales</taxon>
        <taxon>Chitinophagaceae</taxon>
        <taxon>Chitinophaga</taxon>
    </lineage>
</organism>
<dbReference type="InterPro" id="IPR050834">
    <property type="entry name" value="Glycosyltransf_2"/>
</dbReference>
<dbReference type="Proteomes" id="UP000676386">
    <property type="component" value="Unassembled WGS sequence"/>
</dbReference>
<gene>
    <name evidence="4" type="ORF">KE626_02295</name>
</gene>
<sequence length="272" mass="31227">MLTTTRTISLLISTYNWPAALDLCLNSIRSQTLYPTEVIIADDGSKEETRALIDEFKKDFPVPIIHVWQEDIGFRLAQIRNKGIAQSTCDYIIQIDGDLILDKHFVEDHMTLAEEGYFIAGSRAVLSARTTQRIFNDPHPSVNYTSVPFSHLFNALRIPPISNFLAKKYKINGKSKYYVKGCNMSFWRKDLILVNGYDENFIGWGMEDNDIAVRLQNAGVQKKFIKLRGIAYHLYHMERSRNKEDENILLMNAALLSKKISADKGIREYLVQ</sequence>
<keyword evidence="5" id="KW-1185">Reference proteome</keyword>
<evidence type="ECO:0000313" key="5">
    <source>
        <dbReference type="Proteomes" id="UP000676386"/>
    </source>
</evidence>
<dbReference type="InterPro" id="IPR029044">
    <property type="entry name" value="Nucleotide-diphossugar_trans"/>
</dbReference>
<feature type="domain" description="Galactosyltransferase C-terminal" evidence="3">
    <location>
        <begin position="169"/>
        <end position="236"/>
    </location>
</feature>
<accession>A0ABS5ITA0</accession>
<dbReference type="RefSeq" id="WP_211971262.1">
    <property type="nucleotide sequence ID" value="NZ_CBFHAM010000021.1"/>
</dbReference>
<dbReference type="InterPro" id="IPR027791">
    <property type="entry name" value="Galactosyl_T_C"/>
</dbReference>
<dbReference type="Pfam" id="PF00535">
    <property type="entry name" value="Glycos_transf_2"/>
    <property type="match status" value="1"/>
</dbReference>
<dbReference type="InterPro" id="IPR001173">
    <property type="entry name" value="Glyco_trans_2-like"/>
</dbReference>
<comment type="caution">
    <text evidence="4">The sequence shown here is derived from an EMBL/GenBank/DDBJ whole genome shotgun (WGS) entry which is preliminary data.</text>
</comment>
<protein>
    <submittedName>
        <fullName evidence="4">Glycosyltransferase family 2 protein</fullName>
    </submittedName>
</protein>
<dbReference type="EMBL" id="JAGTXB010000001">
    <property type="protein sequence ID" value="MBS0026130.1"/>
    <property type="molecule type" value="Genomic_DNA"/>
</dbReference>
<evidence type="ECO:0000256" key="1">
    <source>
        <dbReference type="ARBA" id="ARBA00022679"/>
    </source>
</evidence>
<dbReference type="PANTHER" id="PTHR43685:SF3">
    <property type="entry name" value="SLR2126 PROTEIN"/>
    <property type="match status" value="1"/>
</dbReference>
<dbReference type="SUPFAM" id="SSF53448">
    <property type="entry name" value="Nucleotide-diphospho-sugar transferases"/>
    <property type="match status" value="1"/>
</dbReference>
<dbReference type="Pfam" id="PF02709">
    <property type="entry name" value="Glyco_transf_7C"/>
    <property type="match status" value="1"/>
</dbReference>
<dbReference type="PANTHER" id="PTHR43685">
    <property type="entry name" value="GLYCOSYLTRANSFERASE"/>
    <property type="match status" value="1"/>
</dbReference>
<evidence type="ECO:0000259" key="2">
    <source>
        <dbReference type="Pfam" id="PF00535"/>
    </source>
</evidence>
<proteinExistence type="predicted"/>
<reference evidence="4 5" key="1">
    <citation type="submission" date="2021-04" db="EMBL/GenBank/DDBJ databases">
        <title>Chitinophaga sp. nov., isolated from the rhizosphere soil.</title>
        <authorList>
            <person name="He S."/>
        </authorList>
    </citation>
    <scope>NUCLEOTIDE SEQUENCE [LARGE SCALE GENOMIC DNA]</scope>
    <source>
        <strain evidence="4 5">2R12</strain>
    </source>
</reference>
<feature type="domain" description="Glycosyltransferase 2-like" evidence="2">
    <location>
        <begin position="9"/>
        <end position="137"/>
    </location>
</feature>
<evidence type="ECO:0000313" key="4">
    <source>
        <dbReference type="EMBL" id="MBS0026130.1"/>
    </source>
</evidence>